<evidence type="ECO:0000313" key="4">
    <source>
        <dbReference type="Proteomes" id="UP000593765"/>
    </source>
</evidence>
<proteinExistence type="predicted"/>
<dbReference type="GO" id="GO:0005524">
    <property type="term" value="F:ATP binding"/>
    <property type="evidence" value="ECO:0007669"/>
    <property type="project" value="UniProtKB-KW"/>
</dbReference>
<keyword evidence="1" id="KW-0723">Serine/threonine-protein kinase</keyword>
<dbReference type="CDD" id="cd16936">
    <property type="entry name" value="HATPase_RsbW-like"/>
    <property type="match status" value="1"/>
</dbReference>
<dbReference type="InterPro" id="IPR003594">
    <property type="entry name" value="HATPase_dom"/>
</dbReference>
<keyword evidence="1" id="KW-0418">Kinase</keyword>
<accession>A0A7M2WWV6</accession>
<gene>
    <name evidence="3" type="ORF">IPV69_26425</name>
</gene>
<keyword evidence="4" id="KW-1185">Reference proteome</keyword>
<evidence type="ECO:0000256" key="1">
    <source>
        <dbReference type="ARBA" id="ARBA00022527"/>
    </source>
</evidence>
<keyword evidence="1" id="KW-0808">Transferase</keyword>
<dbReference type="InterPro" id="IPR036890">
    <property type="entry name" value="HATPase_C_sf"/>
</dbReference>
<dbReference type="Pfam" id="PF13581">
    <property type="entry name" value="HATPase_c_2"/>
    <property type="match status" value="1"/>
</dbReference>
<dbReference type="PANTHER" id="PTHR35526:SF3">
    <property type="entry name" value="ANTI-SIGMA-F FACTOR RSBW"/>
    <property type="match status" value="1"/>
</dbReference>
<dbReference type="RefSeq" id="WP_206292735.1">
    <property type="nucleotide sequence ID" value="NZ_CP063458.1"/>
</dbReference>
<feature type="domain" description="Histidine kinase/HSP90-like ATPase" evidence="2">
    <location>
        <begin position="28"/>
        <end position="129"/>
    </location>
</feature>
<dbReference type="PANTHER" id="PTHR35526">
    <property type="entry name" value="ANTI-SIGMA-F FACTOR RSBW-RELATED"/>
    <property type="match status" value="1"/>
</dbReference>
<dbReference type="EMBL" id="CP063458">
    <property type="protein sequence ID" value="QOV89682.1"/>
    <property type="molecule type" value="Genomic_DNA"/>
</dbReference>
<evidence type="ECO:0000259" key="2">
    <source>
        <dbReference type="Pfam" id="PF13581"/>
    </source>
</evidence>
<dbReference type="Proteomes" id="UP000593765">
    <property type="component" value="Chromosome"/>
</dbReference>
<organism evidence="3 4">
    <name type="scientific">Humisphaera borealis</name>
    <dbReference type="NCBI Taxonomy" id="2807512"/>
    <lineage>
        <taxon>Bacteria</taxon>
        <taxon>Pseudomonadati</taxon>
        <taxon>Planctomycetota</taxon>
        <taxon>Phycisphaerae</taxon>
        <taxon>Tepidisphaerales</taxon>
        <taxon>Tepidisphaeraceae</taxon>
        <taxon>Humisphaera</taxon>
    </lineage>
</organism>
<protein>
    <submittedName>
        <fullName evidence="3">ATP-binding protein</fullName>
    </submittedName>
</protein>
<dbReference type="AlphaFoldDB" id="A0A7M2WWV6"/>
<sequence>MVKRVFDIPSDFSASRDVQTHIMDDVVAAGFDEERIFAIRISLEEAIVNAIRHGNRMDASKRVKIEAATGPGYLEVTVEDEGPGFDRKNVPDPTAAENLCRPSGRGILLIESYMTSVGWEAGGRRMRMILQGA</sequence>
<evidence type="ECO:0000313" key="3">
    <source>
        <dbReference type="EMBL" id="QOV89682.1"/>
    </source>
</evidence>
<dbReference type="InterPro" id="IPR050267">
    <property type="entry name" value="Anti-sigma-factor_SerPK"/>
</dbReference>
<dbReference type="Gene3D" id="3.30.565.10">
    <property type="entry name" value="Histidine kinase-like ATPase, C-terminal domain"/>
    <property type="match status" value="1"/>
</dbReference>
<dbReference type="KEGG" id="hbs:IPV69_26425"/>
<reference evidence="3 4" key="1">
    <citation type="submission" date="2020-10" db="EMBL/GenBank/DDBJ databases">
        <title>Wide distribution of Phycisphaera-like planctomycetes from WD2101 soil group in peatlands and genome analysis of the first cultivated representative.</title>
        <authorList>
            <person name="Dedysh S.N."/>
            <person name="Beletsky A.V."/>
            <person name="Ivanova A."/>
            <person name="Kulichevskaya I.S."/>
            <person name="Suzina N.E."/>
            <person name="Philippov D.A."/>
            <person name="Rakitin A.L."/>
            <person name="Mardanov A.V."/>
            <person name="Ravin N.V."/>
        </authorList>
    </citation>
    <scope>NUCLEOTIDE SEQUENCE [LARGE SCALE GENOMIC DNA]</scope>
    <source>
        <strain evidence="3 4">M1803</strain>
    </source>
</reference>
<keyword evidence="3" id="KW-0067">ATP-binding</keyword>
<keyword evidence="3" id="KW-0547">Nucleotide-binding</keyword>
<dbReference type="SUPFAM" id="SSF55874">
    <property type="entry name" value="ATPase domain of HSP90 chaperone/DNA topoisomerase II/histidine kinase"/>
    <property type="match status" value="1"/>
</dbReference>
<name>A0A7M2WWV6_9BACT</name>
<dbReference type="GO" id="GO:0004674">
    <property type="term" value="F:protein serine/threonine kinase activity"/>
    <property type="evidence" value="ECO:0007669"/>
    <property type="project" value="UniProtKB-KW"/>
</dbReference>